<dbReference type="GO" id="GO:0005789">
    <property type="term" value="C:endoplasmic reticulum membrane"/>
    <property type="evidence" value="ECO:0007669"/>
    <property type="project" value="UniProtKB-SubCell"/>
</dbReference>
<dbReference type="CDD" id="cd07343">
    <property type="entry name" value="M48A_Zmpste24p_like"/>
    <property type="match status" value="1"/>
</dbReference>
<dbReference type="EC" id="3.4.24.84" evidence="15"/>
<dbReference type="EMBL" id="HG529680">
    <property type="protein sequence ID" value="CDI56227.1"/>
    <property type="molecule type" value="Genomic_DNA"/>
</dbReference>
<evidence type="ECO:0000256" key="14">
    <source>
        <dbReference type="PIRSR" id="PIRSR627057-2"/>
    </source>
</evidence>
<comment type="similarity">
    <text evidence="12 15">Belongs to the peptidase M48A family.</text>
</comment>
<protein>
    <recommendedName>
        <fullName evidence="15">CAAX prenyl protease</fullName>
        <ecNumber evidence="15">3.4.24.84</ecNumber>
    </recommendedName>
</protein>
<comment type="catalytic activity">
    <reaction evidence="11 15">
        <text>Hydrolyzes the peptide bond -P2-(S-farnesyl or geranylgeranyl)C-P1'-P2'-P3'-COOH where P1' and P2' are amino acids with aliphatic side chains and P3' is any C-terminal residue.</text>
        <dbReference type="EC" id="3.4.24.84"/>
    </reaction>
</comment>
<dbReference type="GO" id="GO:0046872">
    <property type="term" value="F:metal ion binding"/>
    <property type="evidence" value="ECO:0007669"/>
    <property type="project" value="UniProtKB-UniRule"/>
</dbReference>
<evidence type="ECO:0000313" key="18">
    <source>
        <dbReference type="EMBL" id="CDI56227.1"/>
    </source>
</evidence>
<evidence type="ECO:0000256" key="8">
    <source>
        <dbReference type="ARBA" id="ARBA00022989"/>
    </source>
</evidence>
<dbReference type="Pfam" id="PF01435">
    <property type="entry name" value="Peptidase_M48"/>
    <property type="match status" value="1"/>
</dbReference>
<dbReference type="InterPro" id="IPR032456">
    <property type="entry name" value="Peptidase_M48_N"/>
</dbReference>
<evidence type="ECO:0000256" key="4">
    <source>
        <dbReference type="ARBA" id="ARBA00022723"/>
    </source>
</evidence>
<keyword evidence="5 15" id="KW-0378">Hydrolase</keyword>
<evidence type="ECO:0000256" key="10">
    <source>
        <dbReference type="ARBA" id="ARBA00023136"/>
    </source>
</evidence>
<feature type="transmembrane region" description="Helical" evidence="15">
    <location>
        <begin position="78"/>
        <end position="98"/>
    </location>
</feature>
<evidence type="ECO:0000256" key="11">
    <source>
        <dbReference type="ARBA" id="ARBA00044456"/>
    </source>
</evidence>
<keyword evidence="7 14" id="KW-0862">Zinc</keyword>
<evidence type="ECO:0000259" key="17">
    <source>
        <dbReference type="Pfam" id="PF16491"/>
    </source>
</evidence>
<reference evidence="18" key="1">
    <citation type="journal article" date="2014" name="Genome Biol. Evol.">
        <title>Gene Loss Rather Than Gene Gain Is Associated with a Host Jump from Monocots to Dicots in the Smut Fungus Melanopsichium pennsylvanicum.</title>
        <authorList>
            <person name="Sharma R."/>
            <person name="Mishra B."/>
            <person name="Runge F."/>
            <person name="Thines M."/>
        </authorList>
    </citation>
    <scope>NUCLEOTIDE SEQUENCE</scope>
    <source>
        <strain evidence="18">4</strain>
    </source>
</reference>
<dbReference type="AlphaFoldDB" id="A0A077RAD8"/>
<proteinExistence type="inferred from homology"/>
<feature type="active site" evidence="13">
    <location>
        <position position="303"/>
    </location>
</feature>
<evidence type="ECO:0000256" key="12">
    <source>
        <dbReference type="ARBA" id="ARBA00060927"/>
    </source>
</evidence>
<sequence length="497" mass="56183">MLALVQDKIATLQSALDDPTVQWKKLVLALLWLVYGFETFLSLRQYRLYSLDTPPATLASHVDLSTFKKSQVYGRDKARFGFFSSAASQFISVALVYYDVYAWSWTISGNILTSFGQNDSEIPRSIVWMMIMFVLREVPSMPLTLYRNFVIEERHGFNKMTMRTFITDTIKEWLLGFVIGAPLISALLWIIRWAGNSFVSYVVVFLFSFQIIAMVLYPTVIQPLFNKLTPLPDGALRDRVVTLASSLKFPLKHIYVIDGSKRSSHSNAYFFGVIPGGNKHIVIFDTLIEKSTSDEIEAVLAHELGHYANNDPTKLLVLSQMQIGFTMSLFTLFINNVSLYRSFGFQVGPTLIEKASATSSSQLLNYLPIIIGLELFQLVLNPTDALIKFMLNSAIRRMEYAADRFAASLTRPGPTPSELAAATEFNAKEENATVKVDPHQKDEYVDLLGKALIKLHVHNLSTMHHDSLFSAYHYSHPTLAERLNALQALRPLLKKQR</sequence>
<keyword evidence="9 15" id="KW-0482">Metalloprotease</keyword>
<dbReference type="GO" id="GO:0071586">
    <property type="term" value="P:CAAX-box protein processing"/>
    <property type="evidence" value="ECO:0007669"/>
    <property type="project" value="UniProtKB-UniRule"/>
</dbReference>
<evidence type="ECO:0000256" key="7">
    <source>
        <dbReference type="ARBA" id="ARBA00022833"/>
    </source>
</evidence>
<evidence type="ECO:0000256" key="3">
    <source>
        <dbReference type="ARBA" id="ARBA00022692"/>
    </source>
</evidence>
<dbReference type="GO" id="GO:0004222">
    <property type="term" value="F:metalloendopeptidase activity"/>
    <property type="evidence" value="ECO:0007669"/>
    <property type="project" value="UniProtKB-UniRule"/>
</dbReference>
<feature type="transmembrane region" description="Helical" evidence="15">
    <location>
        <begin position="26"/>
        <end position="43"/>
    </location>
</feature>
<organism evidence="18">
    <name type="scientific">Melanopsichium pennsylvanicum 4</name>
    <dbReference type="NCBI Taxonomy" id="1398559"/>
    <lineage>
        <taxon>Eukaryota</taxon>
        <taxon>Fungi</taxon>
        <taxon>Dikarya</taxon>
        <taxon>Basidiomycota</taxon>
        <taxon>Ustilaginomycotina</taxon>
        <taxon>Ustilaginomycetes</taxon>
        <taxon>Ustilaginales</taxon>
        <taxon>Ustilaginaceae</taxon>
        <taxon>Melanopsichium</taxon>
    </lineage>
</organism>
<evidence type="ECO:0000259" key="16">
    <source>
        <dbReference type="Pfam" id="PF01435"/>
    </source>
</evidence>
<feature type="transmembrane region" description="Helical" evidence="15">
    <location>
        <begin position="170"/>
        <end position="192"/>
    </location>
</feature>
<evidence type="ECO:0000256" key="1">
    <source>
        <dbReference type="ARBA" id="ARBA00004477"/>
    </source>
</evidence>
<comment type="cofactor">
    <cofactor evidence="14 15">
        <name>Zn(2+)</name>
        <dbReference type="ChEBI" id="CHEBI:29105"/>
    </cofactor>
    <text evidence="14 15">Binds 1 zinc ion per subunit.</text>
</comment>
<feature type="domain" description="CAAX prenyl protease 1 N-terminal" evidence="17">
    <location>
        <begin position="45"/>
        <end position="227"/>
    </location>
</feature>
<dbReference type="Pfam" id="PF16491">
    <property type="entry name" value="Peptidase_M48_N"/>
    <property type="match status" value="1"/>
</dbReference>
<dbReference type="Gene3D" id="3.30.2010.10">
    <property type="entry name" value="Metalloproteases ('zincins'), catalytic domain"/>
    <property type="match status" value="1"/>
</dbReference>
<evidence type="ECO:0000256" key="13">
    <source>
        <dbReference type="PIRSR" id="PIRSR627057-1"/>
    </source>
</evidence>
<accession>A0A077RAD8</accession>
<comment type="function">
    <text evidence="15">Proteolytically removes the C-terminal three residues of farnesylated proteins.</text>
</comment>
<feature type="binding site" evidence="14">
    <location>
        <position position="399"/>
    </location>
    <ligand>
        <name>Zn(2+)</name>
        <dbReference type="ChEBI" id="CHEBI:29105"/>
        <note>catalytic</note>
    </ligand>
</feature>
<evidence type="ECO:0000256" key="15">
    <source>
        <dbReference type="RuleBase" id="RU366005"/>
    </source>
</evidence>
<comment type="subcellular location">
    <subcellularLocation>
        <location evidence="1 15">Endoplasmic reticulum membrane</location>
        <topology evidence="1 15">Multi-pass membrane protein</topology>
    </subcellularLocation>
</comment>
<keyword evidence="4 14" id="KW-0479">Metal-binding</keyword>
<evidence type="ECO:0000256" key="9">
    <source>
        <dbReference type="ARBA" id="ARBA00023049"/>
    </source>
</evidence>
<evidence type="ECO:0000256" key="6">
    <source>
        <dbReference type="ARBA" id="ARBA00022824"/>
    </source>
</evidence>
<feature type="transmembrane region" description="Helical" evidence="15">
    <location>
        <begin position="198"/>
        <end position="217"/>
    </location>
</feature>
<name>A0A077RAD8_9BASI</name>
<dbReference type="InterPro" id="IPR001915">
    <property type="entry name" value="Peptidase_M48"/>
</dbReference>
<comment type="caution">
    <text evidence="15">Lacks conserved residue(s) required for the propagation of feature annotation.</text>
</comment>
<feature type="domain" description="Peptidase M48" evidence="16">
    <location>
        <begin position="231"/>
        <end position="488"/>
    </location>
</feature>
<keyword evidence="8 15" id="KW-1133">Transmembrane helix</keyword>
<dbReference type="InterPro" id="IPR027057">
    <property type="entry name" value="CAXX_Prtase_1"/>
</dbReference>
<keyword evidence="6 15" id="KW-0256">Endoplasmic reticulum</keyword>
<keyword evidence="2 15" id="KW-0645">Protease</keyword>
<evidence type="ECO:0000256" key="2">
    <source>
        <dbReference type="ARBA" id="ARBA00022670"/>
    </source>
</evidence>
<feature type="binding site" evidence="14">
    <location>
        <position position="302"/>
    </location>
    <ligand>
        <name>Zn(2+)</name>
        <dbReference type="ChEBI" id="CHEBI:29105"/>
        <note>catalytic</note>
    </ligand>
</feature>
<keyword evidence="3 15" id="KW-0812">Transmembrane</keyword>
<dbReference type="PANTHER" id="PTHR10120">
    <property type="entry name" value="CAAX PRENYL PROTEASE 1"/>
    <property type="match status" value="1"/>
</dbReference>
<keyword evidence="10 15" id="KW-0472">Membrane</keyword>
<evidence type="ECO:0000256" key="5">
    <source>
        <dbReference type="ARBA" id="ARBA00022801"/>
    </source>
</evidence>
<dbReference type="FunFam" id="3.30.2010.10:FF:000002">
    <property type="entry name" value="CAAX prenyl protease"/>
    <property type="match status" value="1"/>
</dbReference>
<feature type="active site" description="Proton donor" evidence="13">
    <location>
        <position position="403"/>
    </location>
</feature>
<feature type="binding site" evidence="14">
    <location>
        <position position="306"/>
    </location>
    <ligand>
        <name>Zn(2+)</name>
        <dbReference type="ChEBI" id="CHEBI:29105"/>
        <note>catalytic</note>
    </ligand>
</feature>